<dbReference type="AlphaFoldDB" id="A0AAP0IPM5"/>
<dbReference type="PROSITE" id="PS50089">
    <property type="entry name" value="ZF_RING_2"/>
    <property type="match status" value="1"/>
</dbReference>
<dbReference type="InterPro" id="IPR051834">
    <property type="entry name" value="RING_finger_E3_ligase"/>
</dbReference>
<keyword evidence="2 4" id="KW-0863">Zinc-finger</keyword>
<proteinExistence type="predicted"/>
<keyword evidence="3" id="KW-0862">Zinc</keyword>
<keyword evidence="7" id="KW-1185">Reference proteome</keyword>
<dbReference type="SUPFAM" id="SSF57850">
    <property type="entry name" value="RING/U-box"/>
    <property type="match status" value="1"/>
</dbReference>
<evidence type="ECO:0000259" key="5">
    <source>
        <dbReference type="PROSITE" id="PS50089"/>
    </source>
</evidence>
<dbReference type="PANTHER" id="PTHR45931:SF16">
    <property type="entry name" value="RING_U-BOX SUPERFAMILY PROTEIN"/>
    <property type="match status" value="1"/>
</dbReference>
<dbReference type="EMBL" id="JBBNAG010000007">
    <property type="protein sequence ID" value="KAK9119367.1"/>
    <property type="molecule type" value="Genomic_DNA"/>
</dbReference>
<keyword evidence="1" id="KW-0479">Metal-binding</keyword>
<name>A0AAP0IPM5_9MAGN</name>
<evidence type="ECO:0000256" key="2">
    <source>
        <dbReference type="ARBA" id="ARBA00022771"/>
    </source>
</evidence>
<dbReference type="InterPro" id="IPR013083">
    <property type="entry name" value="Znf_RING/FYVE/PHD"/>
</dbReference>
<evidence type="ECO:0000256" key="1">
    <source>
        <dbReference type="ARBA" id="ARBA00022723"/>
    </source>
</evidence>
<comment type="caution">
    <text evidence="6">The sequence shown here is derived from an EMBL/GenBank/DDBJ whole genome shotgun (WGS) entry which is preliminary data.</text>
</comment>
<dbReference type="InterPro" id="IPR001841">
    <property type="entry name" value="Znf_RING"/>
</dbReference>
<evidence type="ECO:0000313" key="6">
    <source>
        <dbReference type="EMBL" id="KAK9119367.1"/>
    </source>
</evidence>
<organism evidence="6 7">
    <name type="scientific">Stephania cephalantha</name>
    <dbReference type="NCBI Taxonomy" id="152367"/>
    <lineage>
        <taxon>Eukaryota</taxon>
        <taxon>Viridiplantae</taxon>
        <taxon>Streptophyta</taxon>
        <taxon>Embryophyta</taxon>
        <taxon>Tracheophyta</taxon>
        <taxon>Spermatophyta</taxon>
        <taxon>Magnoliopsida</taxon>
        <taxon>Ranunculales</taxon>
        <taxon>Menispermaceae</taxon>
        <taxon>Menispermoideae</taxon>
        <taxon>Cissampelideae</taxon>
        <taxon>Stephania</taxon>
    </lineage>
</organism>
<sequence>MNKRCENMGLKVEVWDRITYVHDEQETIERVMLETGEEYVLVPLSEEAIEKLERIEFRLDNDYGCSDCMICFEEMEIGFEVIQMPCKHVFHGDCINLWLQRNHVCPLCRFKIEF</sequence>
<dbReference type="Gene3D" id="3.30.40.10">
    <property type="entry name" value="Zinc/RING finger domain, C3HC4 (zinc finger)"/>
    <property type="match status" value="1"/>
</dbReference>
<evidence type="ECO:0000256" key="3">
    <source>
        <dbReference type="ARBA" id="ARBA00022833"/>
    </source>
</evidence>
<gene>
    <name evidence="6" type="ORF">Scep_017460</name>
</gene>
<dbReference type="GO" id="GO:0005634">
    <property type="term" value="C:nucleus"/>
    <property type="evidence" value="ECO:0007669"/>
    <property type="project" value="TreeGrafter"/>
</dbReference>
<dbReference type="GO" id="GO:0061630">
    <property type="term" value="F:ubiquitin protein ligase activity"/>
    <property type="evidence" value="ECO:0007669"/>
    <property type="project" value="TreeGrafter"/>
</dbReference>
<dbReference type="CDD" id="cd16454">
    <property type="entry name" value="RING-H2_PA-TM-RING"/>
    <property type="match status" value="1"/>
</dbReference>
<evidence type="ECO:0000256" key="4">
    <source>
        <dbReference type="PROSITE-ProRule" id="PRU00175"/>
    </source>
</evidence>
<evidence type="ECO:0000313" key="7">
    <source>
        <dbReference type="Proteomes" id="UP001419268"/>
    </source>
</evidence>
<dbReference type="PANTHER" id="PTHR45931">
    <property type="entry name" value="SI:CH211-59O9.10"/>
    <property type="match status" value="1"/>
</dbReference>
<accession>A0AAP0IPM5</accession>
<dbReference type="SMART" id="SM00184">
    <property type="entry name" value="RING"/>
    <property type="match status" value="1"/>
</dbReference>
<dbReference type="GO" id="GO:0008270">
    <property type="term" value="F:zinc ion binding"/>
    <property type="evidence" value="ECO:0007669"/>
    <property type="project" value="UniProtKB-KW"/>
</dbReference>
<reference evidence="6 7" key="1">
    <citation type="submission" date="2024-01" db="EMBL/GenBank/DDBJ databases">
        <title>Genome assemblies of Stephania.</title>
        <authorList>
            <person name="Yang L."/>
        </authorList>
    </citation>
    <scope>NUCLEOTIDE SEQUENCE [LARGE SCALE GENOMIC DNA]</scope>
    <source>
        <strain evidence="6">JXDWG</strain>
        <tissue evidence="6">Leaf</tissue>
    </source>
</reference>
<dbReference type="Proteomes" id="UP001419268">
    <property type="component" value="Unassembled WGS sequence"/>
</dbReference>
<dbReference type="GO" id="GO:0006511">
    <property type="term" value="P:ubiquitin-dependent protein catabolic process"/>
    <property type="evidence" value="ECO:0007669"/>
    <property type="project" value="TreeGrafter"/>
</dbReference>
<protein>
    <recommendedName>
        <fullName evidence="5">RING-type domain-containing protein</fullName>
    </recommendedName>
</protein>
<feature type="domain" description="RING-type" evidence="5">
    <location>
        <begin position="68"/>
        <end position="109"/>
    </location>
</feature>
<dbReference type="Pfam" id="PF13639">
    <property type="entry name" value="zf-RING_2"/>
    <property type="match status" value="1"/>
</dbReference>